<name>A0A3M2L069_9NOCA</name>
<feature type="compositionally biased region" description="Gly residues" evidence="1">
    <location>
        <begin position="303"/>
        <end position="333"/>
    </location>
</feature>
<dbReference type="AlphaFoldDB" id="A0A3M2L069"/>
<feature type="compositionally biased region" description="Gly residues" evidence="1">
    <location>
        <begin position="208"/>
        <end position="223"/>
    </location>
</feature>
<feature type="region of interest" description="Disordered" evidence="1">
    <location>
        <begin position="400"/>
        <end position="430"/>
    </location>
</feature>
<evidence type="ECO:0000256" key="1">
    <source>
        <dbReference type="SAM" id="MobiDB-lite"/>
    </source>
</evidence>
<accession>A0A3M2L069</accession>
<dbReference type="Gene3D" id="1.10.287.1060">
    <property type="entry name" value="ESAT-6-like"/>
    <property type="match status" value="1"/>
</dbReference>
<evidence type="ECO:0008006" key="4">
    <source>
        <dbReference type="Google" id="ProtNLM"/>
    </source>
</evidence>
<feature type="compositionally biased region" description="Low complexity" evidence="1">
    <location>
        <begin position="334"/>
        <end position="351"/>
    </location>
</feature>
<protein>
    <recommendedName>
        <fullName evidence="4">PPE domain-containing protein</fullName>
    </recommendedName>
</protein>
<evidence type="ECO:0000313" key="3">
    <source>
        <dbReference type="Proteomes" id="UP000279275"/>
    </source>
</evidence>
<feature type="region of interest" description="Disordered" evidence="1">
    <location>
        <begin position="198"/>
        <end position="379"/>
    </location>
</feature>
<comment type="caution">
    <text evidence="2">The sequence shown here is derived from an EMBL/GenBank/DDBJ whole genome shotgun (WGS) entry which is preliminary data.</text>
</comment>
<proteinExistence type="predicted"/>
<feature type="compositionally biased region" description="Low complexity" evidence="1">
    <location>
        <begin position="225"/>
        <end position="302"/>
    </location>
</feature>
<dbReference type="Proteomes" id="UP000279275">
    <property type="component" value="Unassembled WGS sequence"/>
</dbReference>
<dbReference type="RefSeq" id="WP_122189462.1">
    <property type="nucleotide sequence ID" value="NZ_RFFH01000008.1"/>
</dbReference>
<gene>
    <name evidence="2" type="ORF">EBN03_19205</name>
</gene>
<evidence type="ECO:0000313" key="2">
    <source>
        <dbReference type="EMBL" id="RMI30794.1"/>
    </source>
</evidence>
<reference evidence="2 3" key="1">
    <citation type="submission" date="2018-10" db="EMBL/GenBank/DDBJ databases">
        <title>Isolation from cow dung.</title>
        <authorList>
            <person name="Ling L."/>
        </authorList>
    </citation>
    <scope>NUCLEOTIDE SEQUENCE [LARGE SCALE GENOMIC DNA]</scope>
    <source>
        <strain evidence="2 3">NEAU-LL90</strain>
    </source>
</reference>
<sequence>MAPDPLSIAQQAKIGADTQAAKLSYKDTDPSYIQNKESFDSAHYDYIVGGVNSMDPQHLHSTAKAWRDIAGAVNGAITGLHMSVEHELQSLQGKAASAAAAAKATFVSQVTDAHVVMLDVAQRISSTAYGAEAVRTAVQGAQGDIVTTAVPLTMGGITFPGVPDPSSLSTDQSKAVQETVAAMNNIYKPIFDPAGDGVPTFVPVSKPGGPGSGIPGGPSGPGNPGSPSNTGDPNSPGTQNNPGSPTGDPATTTGPAGLSPSNTAPANPQNQNPLGTQTAPAGVAPAGVLPDLPGLPSSTGSPAGPGGPGIGIPGGPGGNVPGGPGGSVPGGPGSTVNGVVTAGPRGTAGTAGLPGGMSPGAGGKGKGEEEDGEHLSPDYLVMDRSDELIGRVDGTVPQAIGANVPAASNQVPPGPRGGGQRVPPAGPRPF</sequence>
<feature type="compositionally biased region" description="Gly residues" evidence="1">
    <location>
        <begin position="352"/>
        <end position="364"/>
    </location>
</feature>
<dbReference type="EMBL" id="RFFH01000008">
    <property type="protein sequence ID" value="RMI30794.1"/>
    <property type="molecule type" value="Genomic_DNA"/>
</dbReference>
<dbReference type="OrthoDB" id="4535522at2"/>
<keyword evidence="3" id="KW-1185">Reference proteome</keyword>
<organism evidence="2 3">
    <name type="scientific">Nocardia stercoris</name>
    <dbReference type="NCBI Taxonomy" id="2483361"/>
    <lineage>
        <taxon>Bacteria</taxon>
        <taxon>Bacillati</taxon>
        <taxon>Actinomycetota</taxon>
        <taxon>Actinomycetes</taxon>
        <taxon>Mycobacteriales</taxon>
        <taxon>Nocardiaceae</taxon>
        <taxon>Nocardia</taxon>
    </lineage>
</organism>